<dbReference type="HOGENOM" id="CLU_039394_0_0_0"/>
<dbReference type="STRING" id="653733.Selin_0154"/>
<dbReference type="SUPFAM" id="SSF48452">
    <property type="entry name" value="TPR-like"/>
    <property type="match status" value="1"/>
</dbReference>
<dbReference type="GO" id="GO:0046872">
    <property type="term" value="F:metal ion binding"/>
    <property type="evidence" value="ECO:0007669"/>
    <property type="project" value="UniProtKB-KW"/>
</dbReference>
<dbReference type="RefSeq" id="WP_013504801.1">
    <property type="nucleotide sequence ID" value="NC_014836.1"/>
</dbReference>
<evidence type="ECO:0000313" key="10">
    <source>
        <dbReference type="Proteomes" id="UP000002572"/>
    </source>
</evidence>
<dbReference type="InterPro" id="IPR001915">
    <property type="entry name" value="Peptidase_M48"/>
</dbReference>
<keyword evidence="5 7" id="KW-0482">Metalloprotease</keyword>
<evidence type="ECO:0000256" key="6">
    <source>
        <dbReference type="PROSITE-ProRule" id="PRU00339"/>
    </source>
</evidence>
<feature type="repeat" description="TPR" evidence="6">
    <location>
        <begin position="290"/>
        <end position="323"/>
    </location>
</feature>
<dbReference type="GO" id="GO:0004222">
    <property type="term" value="F:metalloendopeptidase activity"/>
    <property type="evidence" value="ECO:0007669"/>
    <property type="project" value="InterPro"/>
</dbReference>
<evidence type="ECO:0000256" key="7">
    <source>
        <dbReference type="RuleBase" id="RU003983"/>
    </source>
</evidence>
<reference evidence="9 10" key="1">
    <citation type="submission" date="2010-12" db="EMBL/GenBank/DDBJ databases">
        <title>Complete sequence of Desulfurispirillum indicum S5.</title>
        <authorList>
            <consortium name="US DOE Joint Genome Institute"/>
            <person name="Lucas S."/>
            <person name="Copeland A."/>
            <person name="Lapidus A."/>
            <person name="Cheng J.-F."/>
            <person name="Goodwin L."/>
            <person name="Pitluck S."/>
            <person name="Chertkov O."/>
            <person name="Held B."/>
            <person name="Detter J.C."/>
            <person name="Han C."/>
            <person name="Tapia R."/>
            <person name="Land M."/>
            <person name="Hauser L."/>
            <person name="Kyrpides N."/>
            <person name="Ivanova N."/>
            <person name="Mikhailova N."/>
            <person name="Haggblom M."/>
            <person name="Rauschenbach I."/>
            <person name="Bini E."/>
            <person name="Woyke T."/>
        </authorList>
    </citation>
    <scope>NUCLEOTIDE SEQUENCE [LARGE SCALE GENOMIC DNA]</scope>
    <source>
        <strain evidence="10">ATCC BAA-1389 / DSM 22839 / S5</strain>
    </source>
</reference>
<dbReference type="Gene3D" id="1.25.40.10">
    <property type="entry name" value="Tetratricopeptide repeat domain"/>
    <property type="match status" value="1"/>
</dbReference>
<evidence type="ECO:0000256" key="3">
    <source>
        <dbReference type="ARBA" id="ARBA00022801"/>
    </source>
</evidence>
<dbReference type="InterPro" id="IPR011990">
    <property type="entry name" value="TPR-like_helical_dom_sf"/>
</dbReference>
<keyword evidence="10" id="KW-1185">Reference proteome</keyword>
<dbReference type="GO" id="GO:0051603">
    <property type="term" value="P:proteolysis involved in protein catabolic process"/>
    <property type="evidence" value="ECO:0007669"/>
    <property type="project" value="TreeGrafter"/>
</dbReference>
<dbReference type="Gene3D" id="3.30.2010.10">
    <property type="entry name" value="Metalloproteases ('zincins'), catalytic domain"/>
    <property type="match status" value="1"/>
</dbReference>
<gene>
    <name evidence="9" type="ordered locus">Selin_0154</name>
</gene>
<dbReference type="PANTHER" id="PTHR22726">
    <property type="entry name" value="METALLOENDOPEPTIDASE OMA1"/>
    <property type="match status" value="1"/>
</dbReference>
<keyword evidence="3 7" id="KW-0378">Hydrolase</keyword>
<dbReference type="Pfam" id="PF14559">
    <property type="entry name" value="TPR_19"/>
    <property type="match status" value="1"/>
</dbReference>
<evidence type="ECO:0000313" key="9">
    <source>
        <dbReference type="EMBL" id="ADU64912.1"/>
    </source>
</evidence>
<evidence type="ECO:0000256" key="4">
    <source>
        <dbReference type="ARBA" id="ARBA00022833"/>
    </source>
</evidence>
<dbReference type="InterPro" id="IPR019734">
    <property type="entry name" value="TPR_rpt"/>
</dbReference>
<dbReference type="Pfam" id="PF01435">
    <property type="entry name" value="Peptidase_M48"/>
    <property type="match status" value="1"/>
</dbReference>
<comment type="similarity">
    <text evidence="7">Belongs to the peptidase M48 family.</text>
</comment>
<dbReference type="Proteomes" id="UP000002572">
    <property type="component" value="Chromosome"/>
</dbReference>
<comment type="cofactor">
    <cofactor evidence="7">
        <name>Zn(2+)</name>
        <dbReference type="ChEBI" id="CHEBI:29105"/>
    </cofactor>
    <text evidence="7">Binds 1 zinc ion per subunit.</text>
</comment>
<keyword evidence="6" id="KW-0802">TPR repeat</keyword>
<protein>
    <submittedName>
        <fullName evidence="9">Peptidase M48 Ste24p</fullName>
    </submittedName>
</protein>
<accession>E6W5I1</accession>
<organism evidence="9 10">
    <name type="scientific">Desulfurispirillum indicum (strain ATCC BAA-1389 / DSM 22839 / S5)</name>
    <dbReference type="NCBI Taxonomy" id="653733"/>
    <lineage>
        <taxon>Bacteria</taxon>
        <taxon>Pseudomonadati</taxon>
        <taxon>Chrysiogenota</taxon>
        <taxon>Chrysiogenia</taxon>
        <taxon>Chrysiogenales</taxon>
        <taxon>Chrysiogenaceae</taxon>
        <taxon>Desulfurispirillum</taxon>
    </lineage>
</organism>
<dbReference type="SMART" id="SM00028">
    <property type="entry name" value="TPR"/>
    <property type="match status" value="4"/>
</dbReference>
<evidence type="ECO:0000256" key="5">
    <source>
        <dbReference type="ARBA" id="ARBA00023049"/>
    </source>
</evidence>
<evidence type="ECO:0000256" key="2">
    <source>
        <dbReference type="ARBA" id="ARBA00022723"/>
    </source>
</evidence>
<dbReference type="GO" id="GO:0016020">
    <property type="term" value="C:membrane"/>
    <property type="evidence" value="ECO:0007669"/>
    <property type="project" value="TreeGrafter"/>
</dbReference>
<feature type="repeat" description="TPR" evidence="6">
    <location>
        <begin position="358"/>
        <end position="391"/>
    </location>
</feature>
<dbReference type="OrthoDB" id="9810445at2"/>
<evidence type="ECO:0000259" key="8">
    <source>
        <dbReference type="Pfam" id="PF01435"/>
    </source>
</evidence>
<dbReference type="eggNOG" id="COG4783">
    <property type="taxonomic scope" value="Bacteria"/>
</dbReference>
<dbReference type="PANTHER" id="PTHR22726:SF1">
    <property type="entry name" value="METALLOENDOPEPTIDASE OMA1, MITOCHONDRIAL"/>
    <property type="match status" value="1"/>
</dbReference>
<proteinExistence type="inferred from homology"/>
<feature type="domain" description="Peptidase M48" evidence="8">
    <location>
        <begin position="77"/>
        <end position="257"/>
    </location>
</feature>
<evidence type="ECO:0000256" key="1">
    <source>
        <dbReference type="ARBA" id="ARBA00022670"/>
    </source>
</evidence>
<dbReference type="FunCoup" id="E6W5I1">
    <property type="interactions" value="113"/>
</dbReference>
<keyword evidence="2" id="KW-0479">Metal-binding</keyword>
<dbReference type="InParanoid" id="E6W5I1"/>
<dbReference type="InterPro" id="IPR051156">
    <property type="entry name" value="Mito/Outer_Membr_Metalloprot"/>
</dbReference>
<dbReference type="EMBL" id="CP002432">
    <property type="protein sequence ID" value="ADU64912.1"/>
    <property type="molecule type" value="Genomic_DNA"/>
</dbReference>
<sequence length="440" mass="48093">MTRSVCEMSVCLLRRDFLYLGVAAGTLAFLPGCSKNPVTGRRELMLMSASQEVDIDRENAPHQISADYGVVQDARLAEYVSGVGQAMVPRTHRPDMPYSFNCLGATYINAYAFPGGTIGITRGILLTMESEAELAALIGHEIGHVSARHTSQRMSRGMLASLAVAGAAVAFVDERYAGVAAGLGAIGAGVLLASYGRDQEREADALGLEYTVRSGYSPEGFVGLMSMLNDLSGSREYNRVELLFSTHPMSRERYETALRQARSGRYDASKPLHRERYMDNTASLRAIRGAIEATQRGDAEMAGKRYDKAQEHYATALKIAPRDYATHLMMAKCLLAQEKPAEAAVYARNGRDLSPAEPQAHHVLGFASLQQGQFEQSLQAFSSYQQMLPGNPNTIFFIGYSHEGLGNRPAAAQHYEAFLKQVQDGPNAQHARQRLAQWSS</sequence>
<dbReference type="PROSITE" id="PS50005">
    <property type="entry name" value="TPR"/>
    <property type="match status" value="2"/>
</dbReference>
<name>E6W5I1_DESIS</name>
<keyword evidence="4 7" id="KW-0862">Zinc</keyword>
<dbReference type="AlphaFoldDB" id="E6W5I1"/>
<keyword evidence="1 7" id="KW-0645">Protease</keyword>
<dbReference type="KEGG" id="din:Selin_0154"/>